<dbReference type="OrthoDB" id="9790889at2"/>
<name>A0A101XPC3_9BACL</name>
<evidence type="ECO:0000256" key="4">
    <source>
        <dbReference type="ARBA" id="ARBA00022833"/>
    </source>
</evidence>
<accession>A0A101XPC3</accession>
<dbReference type="PANTHER" id="PTHR30096">
    <property type="entry name" value="4,5-DOPA DIOXYGENASE EXTRADIOL-LIKE PROTEIN"/>
    <property type="match status" value="1"/>
</dbReference>
<keyword evidence="7" id="KW-0223">Dioxygenase</keyword>
<comment type="cofactor">
    <cofactor evidence="1">
        <name>Zn(2+)</name>
        <dbReference type="ChEBI" id="CHEBI:29105"/>
    </cofactor>
</comment>
<dbReference type="SUPFAM" id="SSF53213">
    <property type="entry name" value="LigB-like"/>
    <property type="match status" value="1"/>
</dbReference>
<keyword evidence="5" id="KW-0560">Oxidoreductase</keyword>
<dbReference type="InterPro" id="IPR004183">
    <property type="entry name" value="Xdiol_dOase_suB"/>
</dbReference>
<dbReference type="GO" id="GO:0016702">
    <property type="term" value="F:oxidoreductase activity, acting on single donors with incorporation of molecular oxygen, incorporation of two atoms of oxygen"/>
    <property type="evidence" value="ECO:0007669"/>
    <property type="project" value="UniProtKB-ARBA"/>
</dbReference>
<dbReference type="Proteomes" id="UP000053557">
    <property type="component" value="Unassembled WGS sequence"/>
</dbReference>
<feature type="domain" description="Extradiol ring-cleavage dioxygenase class III enzyme subunit B" evidence="6">
    <location>
        <begin position="5"/>
        <end position="258"/>
    </location>
</feature>
<dbReference type="GO" id="GO:0008198">
    <property type="term" value="F:ferrous iron binding"/>
    <property type="evidence" value="ECO:0007669"/>
    <property type="project" value="InterPro"/>
</dbReference>
<comment type="caution">
    <text evidence="7">The sequence shown here is derived from an EMBL/GenBank/DDBJ whole genome shotgun (WGS) entry which is preliminary data.</text>
</comment>
<evidence type="ECO:0000256" key="2">
    <source>
        <dbReference type="ARBA" id="ARBA00007581"/>
    </source>
</evidence>
<dbReference type="GO" id="GO:0008270">
    <property type="term" value="F:zinc ion binding"/>
    <property type="evidence" value="ECO:0007669"/>
    <property type="project" value="InterPro"/>
</dbReference>
<keyword evidence="4" id="KW-0862">Zinc</keyword>
<keyword evidence="8" id="KW-1185">Reference proteome</keyword>
<evidence type="ECO:0000256" key="3">
    <source>
        <dbReference type="ARBA" id="ARBA00022723"/>
    </source>
</evidence>
<dbReference type="Gene3D" id="3.40.830.10">
    <property type="entry name" value="LigB-like"/>
    <property type="match status" value="1"/>
</dbReference>
<evidence type="ECO:0000256" key="5">
    <source>
        <dbReference type="ARBA" id="ARBA00023002"/>
    </source>
</evidence>
<reference evidence="7 8" key="1">
    <citation type="submission" date="2015-12" db="EMBL/GenBank/DDBJ databases">
        <title>Draft genome sequence of Acidibacillus ferrooxidans ITV001, isolated from a chalcopyrite acid mine drainage site in Brazil.</title>
        <authorList>
            <person name="Dall'Agnol H."/>
            <person name="Nancucheo I."/>
            <person name="Johnson B."/>
            <person name="Oliveira R."/>
            <person name="Leite L."/>
            <person name="Pylro V."/>
            <person name="Nunes G.L."/>
            <person name="Tzotzos G."/>
            <person name="Fernandes G.R."/>
            <person name="Dutra J."/>
            <person name="Orellana S.C."/>
            <person name="Oliveira G."/>
        </authorList>
    </citation>
    <scope>NUCLEOTIDE SEQUENCE [LARGE SCALE GENOMIC DNA]</scope>
    <source>
        <strain evidence="8">ITV01</strain>
    </source>
</reference>
<dbReference type="RefSeq" id="WP_067719072.1">
    <property type="nucleotide sequence ID" value="NZ_LPVJ01000065.1"/>
</dbReference>
<dbReference type="PANTHER" id="PTHR30096:SF0">
    <property type="entry name" value="4,5-DOPA DIOXYGENASE EXTRADIOL-LIKE PROTEIN"/>
    <property type="match status" value="1"/>
</dbReference>
<evidence type="ECO:0000313" key="8">
    <source>
        <dbReference type="Proteomes" id="UP000053557"/>
    </source>
</evidence>
<evidence type="ECO:0000256" key="1">
    <source>
        <dbReference type="ARBA" id="ARBA00001947"/>
    </source>
</evidence>
<keyword evidence="3" id="KW-0479">Metal-binding</keyword>
<evidence type="ECO:0000313" key="7">
    <source>
        <dbReference type="EMBL" id="KUO94927.1"/>
    </source>
</evidence>
<proteinExistence type="inferred from homology"/>
<dbReference type="EMBL" id="LPVJ01000065">
    <property type="protein sequence ID" value="KUO94927.1"/>
    <property type="molecule type" value="Genomic_DNA"/>
</dbReference>
<comment type="similarity">
    <text evidence="2">Belongs to the DODA-type extradiol aromatic ring-opening dioxygenase family.</text>
</comment>
<dbReference type="AlphaFoldDB" id="A0A101XPC3"/>
<gene>
    <name evidence="7" type="ORF">ATW55_13080</name>
</gene>
<dbReference type="Pfam" id="PF02900">
    <property type="entry name" value="LigB"/>
    <property type="match status" value="1"/>
</dbReference>
<dbReference type="InterPro" id="IPR014436">
    <property type="entry name" value="Extradiol_dOase_DODA"/>
</dbReference>
<sequence>MLPAWFVAHGSPMVAIEESEYAAFLETLGRSIPRPRAIVVFSAHWESAVQQVSGVVDPTMIYDFGGFPEPLYRVQYKAKGDPALAEEIANRLRARDIPVNVDTARGLDHGVWTILHRIYPQADIPVIAMSVNPNATPESQYAIGQALASLRQEDVLFIGSGVTVHNFQLIPHRNNPEVRAMTAAFEVWVEEKLAAWDVNALFAYEKEAPNAELAVPTNGKEHFVPLFYAMGTADDARSVKTLHRSWLFGVMTNTVYQFG</sequence>
<dbReference type="PIRSF" id="PIRSF006157">
    <property type="entry name" value="Doxgns_DODA"/>
    <property type="match status" value="1"/>
</dbReference>
<dbReference type="CDD" id="cd07363">
    <property type="entry name" value="45_DOPA_Dioxygenase"/>
    <property type="match status" value="1"/>
</dbReference>
<organism evidence="7 8">
    <name type="scientific">Ferroacidibacillus organovorans</name>
    <dbReference type="NCBI Taxonomy" id="1765683"/>
    <lineage>
        <taxon>Bacteria</taxon>
        <taxon>Bacillati</taxon>
        <taxon>Bacillota</taxon>
        <taxon>Bacilli</taxon>
        <taxon>Bacillales</taxon>
        <taxon>Alicyclobacillaceae</taxon>
        <taxon>Ferroacidibacillus</taxon>
    </lineage>
</organism>
<evidence type="ECO:0000259" key="6">
    <source>
        <dbReference type="Pfam" id="PF02900"/>
    </source>
</evidence>
<protein>
    <submittedName>
        <fullName evidence="7">Dioxygenase</fullName>
    </submittedName>
</protein>